<accession>A0A1B4V640</accession>
<evidence type="ECO:0000256" key="1">
    <source>
        <dbReference type="ARBA" id="ARBA00006717"/>
    </source>
</evidence>
<feature type="binding site" evidence="6">
    <location>
        <begin position="118"/>
        <end position="121"/>
    </location>
    <ligand>
        <name>substrate</name>
    </ligand>
</feature>
<feature type="binding site" evidence="6">
    <location>
        <begin position="188"/>
        <end position="189"/>
    </location>
    <ligand>
        <name>substrate</name>
    </ligand>
</feature>
<evidence type="ECO:0000313" key="10">
    <source>
        <dbReference type="Proteomes" id="UP000218899"/>
    </source>
</evidence>
<dbReference type="GO" id="GO:0006094">
    <property type="term" value="P:gluconeogenesis"/>
    <property type="evidence" value="ECO:0007669"/>
    <property type="project" value="UniProtKB-KW"/>
</dbReference>
<dbReference type="GO" id="GO:0004619">
    <property type="term" value="F:phosphoglycerate mutase activity"/>
    <property type="evidence" value="ECO:0007669"/>
    <property type="project" value="UniProtKB-EC"/>
</dbReference>
<evidence type="ECO:0000256" key="6">
    <source>
        <dbReference type="PIRSR" id="PIRSR613078-2"/>
    </source>
</evidence>
<evidence type="ECO:0000256" key="3">
    <source>
        <dbReference type="ARBA" id="ARBA00023152"/>
    </source>
</evidence>
<evidence type="ECO:0000256" key="5">
    <source>
        <dbReference type="PIRSR" id="PIRSR613078-1"/>
    </source>
</evidence>
<dbReference type="PANTHER" id="PTHR11931">
    <property type="entry name" value="PHOSPHOGLYCERATE MUTASE"/>
    <property type="match status" value="1"/>
</dbReference>
<keyword evidence="4" id="KW-0413">Isomerase</keyword>
<feature type="binding site" evidence="6">
    <location>
        <position position="93"/>
    </location>
    <ligand>
        <name>substrate</name>
    </ligand>
</feature>
<dbReference type="PROSITE" id="PS00175">
    <property type="entry name" value="PG_MUTASE"/>
    <property type="match status" value="1"/>
</dbReference>
<feature type="active site" description="Proton donor/acceptor" evidence="5">
    <location>
        <position position="118"/>
    </location>
</feature>
<dbReference type="GO" id="GO:0006096">
    <property type="term" value="P:glycolytic process"/>
    <property type="evidence" value="ECO:0007669"/>
    <property type="project" value="UniProtKB-UniPathway"/>
</dbReference>
<dbReference type="EMBL" id="AP014936">
    <property type="protein sequence ID" value="BAU49006.1"/>
    <property type="molecule type" value="Genomic_DNA"/>
</dbReference>
<comment type="pathway">
    <text evidence="8">Carbohydrate degradation; glycolysis; pyruvate from D-glyceraldehyde 3-phosphate: step 3/5.</text>
</comment>
<dbReference type="KEGG" id="sva:SVA_2458"/>
<dbReference type="UniPathway" id="UPA00109">
    <property type="reaction ID" value="UER00186"/>
</dbReference>
<reference evidence="9 10" key="1">
    <citation type="submission" date="2015-08" db="EMBL/GenBank/DDBJ databases">
        <title>Complete genome sequence of Sulfurifustis variabilis.</title>
        <authorList>
            <person name="Miura A."/>
            <person name="Kojima H."/>
            <person name="Fukui M."/>
        </authorList>
    </citation>
    <scope>NUCLEOTIDE SEQUENCE [LARGE SCALE GENOMIC DNA]</scope>
    <source>
        <strain evidence="10">skN76</strain>
    </source>
</reference>
<dbReference type="NCBIfam" id="TIGR01258">
    <property type="entry name" value="pgm_1"/>
    <property type="match status" value="1"/>
</dbReference>
<feature type="active site" description="Tele-phosphohistidine intermediate" evidence="5">
    <location>
        <position position="44"/>
    </location>
</feature>
<feature type="binding site" evidence="6">
    <location>
        <position position="129"/>
    </location>
    <ligand>
        <name>substrate</name>
    </ligand>
</feature>
<feature type="binding site" evidence="6">
    <location>
        <begin position="144"/>
        <end position="145"/>
    </location>
    <ligand>
        <name>substrate</name>
    </ligand>
</feature>
<comment type="similarity">
    <text evidence="1">Belongs to the phosphoglycerate mutase family. BPG-dependent PGAM subfamily.</text>
</comment>
<comment type="function">
    <text evidence="8">Catalyzes the interconversion of 2-phosphoglycerate and 3-phosphoglycerate.</text>
</comment>
<protein>
    <recommendedName>
        <fullName evidence="8">2,3-bisphosphoglycerate-dependent phosphoglycerate mutase</fullName>
        <ecNumber evidence="8">5.4.2.11</ecNumber>
    </recommendedName>
</protein>
<dbReference type="CDD" id="cd07067">
    <property type="entry name" value="HP_PGM_like"/>
    <property type="match status" value="1"/>
</dbReference>
<evidence type="ECO:0000256" key="8">
    <source>
        <dbReference type="RuleBase" id="RU004512"/>
    </source>
</evidence>
<dbReference type="InterPro" id="IPR029033">
    <property type="entry name" value="His_PPase_superfam"/>
</dbReference>
<organism evidence="9 10">
    <name type="scientific">Sulfurifustis variabilis</name>
    <dbReference type="NCBI Taxonomy" id="1675686"/>
    <lineage>
        <taxon>Bacteria</taxon>
        <taxon>Pseudomonadati</taxon>
        <taxon>Pseudomonadota</taxon>
        <taxon>Gammaproteobacteria</taxon>
        <taxon>Acidiferrobacterales</taxon>
        <taxon>Acidiferrobacteraceae</taxon>
        <taxon>Sulfurifustis</taxon>
    </lineage>
</organism>
<dbReference type="RefSeq" id="WP_096461463.1">
    <property type="nucleotide sequence ID" value="NZ_AP014936.1"/>
</dbReference>
<gene>
    <name evidence="9" type="ORF">SVA_2458</name>
</gene>
<dbReference type="InterPro" id="IPR013078">
    <property type="entry name" value="His_Pase_superF_clade-1"/>
</dbReference>
<keyword evidence="10" id="KW-1185">Reference proteome</keyword>
<dbReference type="OrthoDB" id="9781415at2"/>
<keyword evidence="3" id="KW-0324">Glycolysis</keyword>
<dbReference type="Gene3D" id="3.40.50.1240">
    <property type="entry name" value="Phosphoglycerate mutase-like"/>
    <property type="match status" value="1"/>
</dbReference>
<dbReference type="SMART" id="SM00855">
    <property type="entry name" value="PGAM"/>
    <property type="match status" value="1"/>
</dbReference>
<dbReference type="InterPro" id="IPR001345">
    <property type="entry name" value="PG/BPGM_mutase_AS"/>
</dbReference>
<feature type="binding site" evidence="6">
    <location>
        <begin position="43"/>
        <end position="50"/>
    </location>
    <ligand>
        <name>substrate</name>
    </ligand>
</feature>
<evidence type="ECO:0000313" key="9">
    <source>
        <dbReference type="EMBL" id="BAU49006.1"/>
    </source>
</evidence>
<dbReference type="Proteomes" id="UP000218899">
    <property type="component" value="Chromosome"/>
</dbReference>
<dbReference type="SUPFAM" id="SSF53254">
    <property type="entry name" value="Phosphoglycerate mutase-like"/>
    <property type="match status" value="1"/>
</dbReference>
<evidence type="ECO:0000256" key="4">
    <source>
        <dbReference type="ARBA" id="ARBA00023235"/>
    </source>
</evidence>
<evidence type="ECO:0000256" key="2">
    <source>
        <dbReference type="ARBA" id="ARBA00022432"/>
    </source>
</evidence>
<sequence>MDEALWQKIRQAAEESIKDPGKHKKELPKAEPASGQNFVVVFRHGESEDNVNRIFSGWRDSPLTARGRDQARVLAPKLKALKIDLAVTSDLVRSKETARLALEQVPGVRFEEDWRIKERNYGDLMGKSKEDAMRMDPEKAVLWRRGYDVPPPNGESIQMVEERVWPFLDELVARIKRERINVALSLHGNSMRAVRRYFEKMDIVEELTHENPLGTDYALYVID</sequence>
<dbReference type="Pfam" id="PF00300">
    <property type="entry name" value="His_Phos_1"/>
    <property type="match status" value="1"/>
</dbReference>
<name>A0A1B4V640_9GAMM</name>
<dbReference type="EC" id="5.4.2.11" evidence="8"/>
<feature type="site" description="Transition state stabilizer" evidence="7">
    <location>
        <position position="187"/>
    </location>
</feature>
<comment type="catalytic activity">
    <reaction evidence="8">
        <text>(2R)-2-phosphoglycerate = (2R)-3-phosphoglycerate</text>
        <dbReference type="Rhea" id="RHEA:15901"/>
        <dbReference type="ChEBI" id="CHEBI:58272"/>
        <dbReference type="ChEBI" id="CHEBI:58289"/>
        <dbReference type="EC" id="5.4.2.11"/>
    </reaction>
</comment>
<keyword evidence="2" id="KW-0312">Gluconeogenesis</keyword>
<dbReference type="AlphaFoldDB" id="A0A1B4V640"/>
<dbReference type="InterPro" id="IPR005952">
    <property type="entry name" value="Phosphogly_mut1"/>
</dbReference>
<evidence type="ECO:0000256" key="7">
    <source>
        <dbReference type="PIRSR" id="PIRSR613078-3"/>
    </source>
</evidence>
<proteinExistence type="inferred from homology"/>